<gene>
    <name evidence="2" type="ORF">S01H1_11476</name>
</gene>
<feature type="domain" description="Periplasmic copper-binding protein NosD beta helix" evidence="1">
    <location>
        <begin position="4"/>
        <end position="55"/>
    </location>
</feature>
<comment type="caution">
    <text evidence="2">The sequence shown here is derived from an EMBL/GenBank/DDBJ whole genome shotgun (WGS) entry which is preliminary data.</text>
</comment>
<name>X0SF80_9ZZZZ</name>
<dbReference type="InterPro" id="IPR036439">
    <property type="entry name" value="Dockerin_dom_sf"/>
</dbReference>
<evidence type="ECO:0000259" key="1">
    <source>
        <dbReference type="Pfam" id="PF05048"/>
    </source>
</evidence>
<proteinExistence type="predicted"/>
<dbReference type="InterPro" id="IPR011050">
    <property type="entry name" value="Pectin_lyase_fold/virulence"/>
</dbReference>
<dbReference type="GO" id="GO:0000272">
    <property type="term" value="P:polysaccharide catabolic process"/>
    <property type="evidence" value="ECO:0007669"/>
    <property type="project" value="InterPro"/>
</dbReference>
<dbReference type="SUPFAM" id="SSF49452">
    <property type="entry name" value="Starch-binding domain-like"/>
    <property type="match status" value="1"/>
</dbReference>
<dbReference type="InterPro" id="IPR007742">
    <property type="entry name" value="NosD_dom"/>
</dbReference>
<dbReference type="Pfam" id="PF05048">
    <property type="entry name" value="NosD"/>
    <property type="match status" value="1"/>
</dbReference>
<organism evidence="2">
    <name type="scientific">marine sediment metagenome</name>
    <dbReference type="NCBI Taxonomy" id="412755"/>
    <lineage>
        <taxon>unclassified sequences</taxon>
        <taxon>metagenomes</taxon>
        <taxon>ecological metagenomes</taxon>
    </lineage>
</organism>
<dbReference type="Gene3D" id="2.60.40.1120">
    <property type="entry name" value="Carboxypeptidase-like, regulatory domain"/>
    <property type="match status" value="1"/>
</dbReference>
<protein>
    <recommendedName>
        <fullName evidence="1">Periplasmic copper-binding protein NosD beta helix domain-containing protein</fullName>
    </recommendedName>
</protein>
<dbReference type="Gene3D" id="1.10.1330.10">
    <property type="entry name" value="Dockerin domain"/>
    <property type="match status" value="1"/>
</dbReference>
<dbReference type="SUPFAM" id="SSF51126">
    <property type="entry name" value="Pectin lyase-like"/>
    <property type="match status" value="1"/>
</dbReference>
<reference evidence="2" key="1">
    <citation type="journal article" date="2014" name="Front. Microbiol.">
        <title>High frequency of phylogenetically diverse reductive dehalogenase-homologous genes in deep subseafloor sedimentary metagenomes.</title>
        <authorList>
            <person name="Kawai M."/>
            <person name="Futagami T."/>
            <person name="Toyoda A."/>
            <person name="Takaki Y."/>
            <person name="Nishi S."/>
            <person name="Hori S."/>
            <person name="Arai W."/>
            <person name="Tsubouchi T."/>
            <person name="Morono Y."/>
            <person name="Uchiyama I."/>
            <person name="Ito T."/>
            <person name="Fujiyama A."/>
            <person name="Inagaki F."/>
            <person name="Takami H."/>
        </authorList>
    </citation>
    <scope>NUCLEOTIDE SEQUENCE</scope>
    <source>
        <strain evidence="2">Expedition CK06-06</strain>
    </source>
</reference>
<dbReference type="AlphaFoldDB" id="X0SF80"/>
<sequence>MGYSSNNNTIYNNYFNNTNNAYDDGNNTWNTTKTSGTNIIGGPYLGGNYWSDYAGSDTNGDGLGETPYNITGDSNKDYLPLVAATLEGHVGISPYPATDITVRFFANGTQNETMKDYATTDGSGNFAIGGITVGTYDVAVKGSTSLSNLVTNVTLTVGNTTVVDFGALLEGDASGDDYIDGSDYGPFSDAWLSYPGCTPPPAWDPNVDFSRDDYIDGSDYGPLSDNWLDWGDCFGWPGSW</sequence>
<accession>X0SF80</accession>
<evidence type="ECO:0000313" key="2">
    <source>
        <dbReference type="EMBL" id="GAF79664.1"/>
    </source>
</evidence>
<dbReference type="EMBL" id="BARS01005852">
    <property type="protein sequence ID" value="GAF79664.1"/>
    <property type="molecule type" value="Genomic_DNA"/>
</dbReference>
<dbReference type="InterPro" id="IPR013784">
    <property type="entry name" value="Carb-bd-like_fold"/>
</dbReference>
<dbReference type="GO" id="GO:0030246">
    <property type="term" value="F:carbohydrate binding"/>
    <property type="evidence" value="ECO:0007669"/>
    <property type="project" value="InterPro"/>
</dbReference>